<keyword evidence="3" id="KW-1185">Reference proteome</keyword>
<dbReference type="EnsemblMetazoa" id="ENSAATROPT010381">
    <property type="protein sequence ID" value="ENSAATROPP009366"/>
    <property type="gene ID" value="ENSAATROPG008432"/>
</dbReference>
<evidence type="ECO:0000313" key="2">
    <source>
        <dbReference type="EnsemblMetazoa" id="ENSAATROPP009366"/>
    </source>
</evidence>
<keyword evidence="1" id="KW-1133">Transmembrane helix</keyword>
<dbReference type="Proteomes" id="UP000075880">
    <property type="component" value="Unassembled WGS sequence"/>
</dbReference>
<reference evidence="2" key="2">
    <citation type="submission" date="2024-04" db="UniProtKB">
        <authorList>
            <consortium name="EnsemblMetazoa"/>
        </authorList>
    </citation>
    <scope>IDENTIFICATION</scope>
    <source>
        <strain evidence="2">EBRO</strain>
    </source>
</reference>
<keyword evidence="1" id="KW-0812">Transmembrane</keyword>
<evidence type="ECO:0000313" key="3">
    <source>
        <dbReference type="Proteomes" id="UP000075880"/>
    </source>
</evidence>
<name>A0AAG5DDX3_ANOAO</name>
<reference evidence="3" key="1">
    <citation type="submission" date="2021-09" db="EMBL/GenBank/DDBJ databases">
        <authorList>
            <consortium name="Infravec"/>
            <person name="Campbell I L."/>
            <person name="Maslen G."/>
            <person name="Yates A."/>
        </authorList>
    </citation>
    <scope>NUCLEOTIDE SEQUENCE [LARGE SCALE GENOMIC DNA]</scope>
    <source>
        <strain evidence="3">Infravec2 EBRE</strain>
    </source>
</reference>
<evidence type="ECO:0000256" key="1">
    <source>
        <dbReference type="SAM" id="Phobius"/>
    </source>
</evidence>
<dbReference type="AlphaFoldDB" id="A0AAG5DDX3"/>
<feature type="transmembrane region" description="Helical" evidence="1">
    <location>
        <begin position="46"/>
        <end position="64"/>
    </location>
</feature>
<accession>A0AAG5DDX3</accession>
<sequence length="83" mass="10024">MHHAVRGFEILLLASLLHSIFSLRHDKQLIFHKLPRLQGFSELFNYHFLKCWIHFVAILMSHVFSYPTEFMSLVACFNRWKYN</sequence>
<protein>
    <submittedName>
        <fullName evidence="2">Uncharacterized protein</fullName>
    </submittedName>
</protein>
<dbReference type="EnsemblMetazoa" id="ENSAATROPT010386">
    <property type="protein sequence ID" value="ENSAATROPP009371"/>
    <property type="gene ID" value="ENSAATROPG008432"/>
</dbReference>
<keyword evidence="1" id="KW-0472">Membrane</keyword>
<proteinExistence type="predicted"/>
<organism evidence="2 3">
    <name type="scientific">Anopheles atroparvus</name>
    <name type="common">European mosquito</name>
    <dbReference type="NCBI Taxonomy" id="41427"/>
    <lineage>
        <taxon>Eukaryota</taxon>
        <taxon>Metazoa</taxon>
        <taxon>Ecdysozoa</taxon>
        <taxon>Arthropoda</taxon>
        <taxon>Hexapoda</taxon>
        <taxon>Insecta</taxon>
        <taxon>Pterygota</taxon>
        <taxon>Neoptera</taxon>
        <taxon>Endopterygota</taxon>
        <taxon>Diptera</taxon>
        <taxon>Nematocera</taxon>
        <taxon>Culicoidea</taxon>
        <taxon>Culicidae</taxon>
        <taxon>Anophelinae</taxon>
        <taxon>Anopheles</taxon>
    </lineage>
</organism>